<dbReference type="InterPro" id="IPR050855">
    <property type="entry name" value="NDM-1-like"/>
</dbReference>
<dbReference type="EMBL" id="CP022437">
    <property type="protein sequence ID" value="ASN07188.1"/>
    <property type="molecule type" value="Genomic_DNA"/>
</dbReference>
<organism evidence="2 3">
    <name type="scientific">Virgibacillus necropolis</name>
    <dbReference type="NCBI Taxonomy" id="163877"/>
    <lineage>
        <taxon>Bacteria</taxon>
        <taxon>Bacillati</taxon>
        <taxon>Bacillota</taxon>
        <taxon>Bacilli</taxon>
        <taxon>Bacillales</taxon>
        <taxon>Bacillaceae</taxon>
        <taxon>Virgibacillus</taxon>
    </lineage>
</organism>
<dbReference type="SUPFAM" id="SSF56281">
    <property type="entry name" value="Metallo-hydrolase/oxidoreductase"/>
    <property type="match status" value="1"/>
</dbReference>
<dbReference type="OrthoDB" id="9802248at2"/>
<name>A0A221MHQ3_9BACI</name>
<dbReference type="CDD" id="cd07721">
    <property type="entry name" value="yflN-like_MBL-fold"/>
    <property type="match status" value="1"/>
</dbReference>
<dbReference type="GO" id="GO:0016787">
    <property type="term" value="F:hydrolase activity"/>
    <property type="evidence" value="ECO:0007669"/>
    <property type="project" value="UniProtKB-KW"/>
</dbReference>
<dbReference type="RefSeq" id="WP_089534181.1">
    <property type="nucleotide sequence ID" value="NZ_CP022437.1"/>
</dbReference>
<evidence type="ECO:0000313" key="2">
    <source>
        <dbReference type="EMBL" id="ASN07188.1"/>
    </source>
</evidence>
<dbReference type="InterPro" id="IPR001279">
    <property type="entry name" value="Metallo-B-lactamas"/>
</dbReference>
<protein>
    <submittedName>
        <fullName evidence="2">MBL fold metallo-hydrolase</fullName>
    </submittedName>
</protein>
<dbReference type="KEGG" id="vne:CFK40_20370"/>
<evidence type="ECO:0000259" key="1">
    <source>
        <dbReference type="SMART" id="SM00849"/>
    </source>
</evidence>
<dbReference type="SMART" id="SM00849">
    <property type="entry name" value="Lactamase_B"/>
    <property type="match status" value="1"/>
</dbReference>
<dbReference type="PANTHER" id="PTHR42951">
    <property type="entry name" value="METALLO-BETA-LACTAMASE DOMAIN-CONTAINING"/>
    <property type="match status" value="1"/>
</dbReference>
<dbReference type="Pfam" id="PF00753">
    <property type="entry name" value="Lactamase_B"/>
    <property type="match status" value="1"/>
</dbReference>
<dbReference type="AlphaFoldDB" id="A0A221MHQ3"/>
<reference evidence="2 3" key="1">
    <citation type="journal article" date="2003" name="Int. J. Syst. Evol. Microbiol.">
        <title>Virgibacillus carmonensis sp. nov., Virgibacillus necropolis sp. nov. and Virgibacillus picturae sp. nov., three novel species isolated from deteriorated mural paintings, transfer of the species of the genus salibacillus to Virgibacillus, as Virgibacillus marismortui comb. nov. and Virgibacillus salexigens comb. nov., and emended description of the genus Virgibacillus.</title>
        <authorList>
            <person name="Heyrman J."/>
            <person name="Logan N.A."/>
            <person name="Busse H.J."/>
            <person name="Balcaen A."/>
            <person name="Lebbe L."/>
            <person name="Rodriguez-Diaz M."/>
            <person name="Swings J."/>
            <person name="De Vos P."/>
        </authorList>
    </citation>
    <scope>NUCLEOTIDE SEQUENCE [LARGE SCALE GENOMIC DNA]</scope>
    <source>
        <strain evidence="2 3">LMG 19488</strain>
    </source>
</reference>
<feature type="domain" description="Metallo-beta-lactamase" evidence="1">
    <location>
        <begin position="42"/>
        <end position="254"/>
    </location>
</feature>
<keyword evidence="2" id="KW-0378">Hydrolase</keyword>
<dbReference type="Gene3D" id="3.60.15.10">
    <property type="entry name" value="Ribonuclease Z/Hydroxyacylglutathione hydrolase-like"/>
    <property type="match status" value="1"/>
</dbReference>
<accession>A0A221MHQ3</accession>
<evidence type="ECO:0000313" key="3">
    <source>
        <dbReference type="Proteomes" id="UP000204391"/>
    </source>
</evidence>
<dbReference type="PANTHER" id="PTHR42951:SF17">
    <property type="entry name" value="METALLO-BETA-LACTAMASE DOMAIN-CONTAINING PROTEIN"/>
    <property type="match status" value="1"/>
</dbReference>
<gene>
    <name evidence="2" type="ORF">CFK40_20370</name>
</gene>
<proteinExistence type="predicted"/>
<dbReference type="Proteomes" id="UP000204391">
    <property type="component" value="Chromosome"/>
</dbReference>
<sequence length="292" mass="32093">MDKQLNDDNIENSMLRFMPMTSITSGTGTQVRNDVYYYTDQIVNICFIGTPGVGEWVLVDAGMPKAAPEIKSVVLDRFGRESKPAAIILTHGHFDHVGGLVDLVEEWEVPVYAHESEIPFLTGEKSYPEPDPTVEGGLVAKASKLFPNEPINLGNSVKPLPADGSIPAPGLEDWKWIHTPGHAPGHVSFFREEDRTLISGDACITVKQDSFYNVLMQSPELNGPPRYLTTDWQAAKESVEKIASLNPSVIVPGHGSAIEGEKLKSGLKQLVENFEQVAVPDYGKYVDKKNLH</sequence>
<dbReference type="InterPro" id="IPR036866">
    <property type="entry name" value="RibonucZ/Hydroxyglut_hydro"/>
</dbReference>
<keyword evidence="3" id="KW-1185">Reference proteome</keyword>